<evidence type="ECO:0008006" key="3">
    <source>
        <dbReference type="Google" id="ProtNLM"/>
    </source>
</evidence>
<dbReference type="STRING" id="270918.APR42_11455"/>
<organism evidence="1 2">
    <name type="scientific">Salegentibacter mishustinae</name>
    <dbReference type="NCBI Taxonomy" id="270918"/>
    <lineage>
        <taxon>Bacteria</taxon>
        <taxon>Pseudomonadati</taxon>
        <taxon>Bacteroidota</taxon>
        <taxon>Flavobacteriia</taxon>
        <taxon>Flavobacteriales</taxon>
        <taxon>Flavobacteriaceae</taxon>
        <taxon>Salegentibacter</taxon>
    </lineage>
</organism>
<proteinExistence type="predicted"/>
<dbReference type="RefSeq" id="WP_057483016.1">
    <property type="nucleotide sequence ID" value="NZ_BMWR01000007.1"/>
</dbReference>
<accession>A0A0Q9ZGA5</accession>
<dbReference type="SUPFAM" id="SSF117991">
    <property type="entry name" value="YbeD/HP0495-like"/>
    <property type="match status" value="1"/>
</dbReference>
<sequence>MSGAKDQEEFYSKLKSQLQETSLWPSEYLYKFIVPTKSNQVKTIEDIFDNMGAVITTKKSKKGTYISTSVNVRMKNPDAVIEKYKEVANKVEGVISL</sequence>
<dbReference type="InterPro" id="IPR027471">
    <property type="entry name" value="YbeD-like_sf"/>
</dbReference>
<dbReference type="Pfam" id="PF04359">
    <property type="entry name" value="DUF493"/>
    <property type="match status" value="1"/>
</dbReference>
<dbReference type="Gene3D" id="3.30.70.260">
    <property type="match status" value="1"/>
</dbReference>
<evidence type="ECO:0000313" key="2">
    <source>
        <dbReference type="Proteomes" id="UP000051643"/>
    </source>
</evidence>
<dbReference type="InterPro" id="IPR007454">
    <property type="entry name" value="UPF0250_YbeD-like"/>
</dbReference>
<protein>
    <recommendedName>
        <fullName evidence="3">DUF493 domain-containing protein</fullName>
    </recommendedName>
</protein>
<keyword evidence="2" id="KW-1185">Reference proteome</keyword>
<dbReference type="Proteomes" id="UP000051643">
    <property type="component" value="Unassembled WGS sequence"/>
</dbReference>
<evidence type="ECO:0000313" key="1">
    <source>
        <dbReference type="EMBL" id="KRG27123.1"/>
    </source>
</evidence>
<name>A0A0Q9ZGA5_9FLAO</name>
<dbReference type="AlphaFoldDB" id="A0A0Q9ZGA5"/>
<comment type="caution">
    <text evidence="1">The sequence shown here is derived from an EMBL/GenBank/DDBJ whole genome shotgun (WGS) entry which is preliminary data.</text>
</comment>
<gene>
    <name evidence="1" type="ORF">APR42_11455</name>
</gene>
<reference evidence="1" key="1">
    <citation type="submission" date="2015-10" db="EMBL/GenBank/DDBJ databases">
        <title>Draft genome sequence of Salegentibacter mishustinae KCTC 12263.</title>
        <authorList>
            <person name="Lin W."/>
            <person name="Zheng Q."/>
        </authorList>
    </citation>
    <scope>NUCLEOTIDE SEQUENCE [LARGE SCALE GENOMIC DNA]</scope>
    <source>
        <strain evidence="1">KCTC 12263</strain>
    </source>
</reference>
<dbReference type="EMBL" id="LKTP01000037">
    <property type="protein sequence ID" value="KRG27123.1"/>
    <property type="molecule type" value="Genomic_DNA"/>
</dbReference>
<dbReference type="OrthoDB" id="5616097at2"/>